<reference evidence="3 4" key="1">
    <citation type="submission" date="2017-04" db="EMBL/GenBank/DDBJ databases">
        <title>Genome Sequence of the Model Brown-Rot Fungus Postia placenta SB12.</title>
        <authorList>
            <consortium name="DOE Joint Genome Institute"/>
            <person name="Gaskell J."/>
            <person name="Kersten P."/>
            <person name="Larrondo L.F."/>
            <person name="Canessa P."/>
            <person name="Martinez D."/>
            <person name="Hibbett D."/>
            <person name="Schmoll M."/>
            <person name="Kubicek C.P."/>
            <person name="Martinez A.T."/>
            <person name="Yadav J."/>
            <person name="Master E."/>
            <person name="Magnuson J.K."/>
            <person name="James T."/>
            <person name="Yaver D."/>
            <person name="Berka R."/>
            <person name="Labutti K."/>
            <person name="Lipzen A."/>
            <person name="Aerts A."/>
            <person name="Barry K."/>
            <person name="Henrissat B."/>
            <person name="Blanchette R."/>
            <person name="Grigoriev I."/>
            <person name="Cullen D."/>
        </authorList>
    </citation>
    <scope>NUCLEOTIDE SEQUENCE [LARGE SCALE GENOMIC DNA]</scope>
    <source>
        <strain evidence="3 4">MAD-698-R-SB12</strain>
    </source>
</reference>
<accession>A0A1X6N9F7</accession>
<evidence type="ECO:0000259" key="2">
    <source>
        <dbReference type="Pfam" id="PF08457"/>
    </source>
</evidence>
<feature type="domain" description="Sfi1 spindle body" evidence="2">
    <location>
        <begin position="696"/>
        <end position="922"/>
    </location>
</feature>
<evidence type="ECO:0000313" key="4">
    <source>
        <dbReference type="Proteomes" id="UP000194127"/>
    </source>
</evidence>
<dbReference type="AlphaFoldDB" id="A0A1X6N9F7"/>
<dbReference type="EMBL" id="KZ110593">
    <property type="protein sequence ID" value="OSX65194.1"/>
    <property type="molecule type" value="Genomic_DNA"/>
</dbReference>
<feature type="compositionally biased region" description="Basic and acidic residues" evidence="1">
    <location>
        <begin position="1076"/>
        <end position="1103"/>
    </location>
</feature>
<organism evidence="3 4">
    <name type="scientific">Postia placenta MAD-698-R-SB12</name>
    <dbReference type="NCBI Taxonomy" id="670580"/>
    <lineage>
        <taxon>Eukaryota</taxon>
        <taxon>Fungi</taxon>
        <taxon>Dikarya</taxon>
        <taxon>Basidiomycota</taxon>
        <taxon>Agaricomycotina</taxon>
        <taxon>Agaricomycetes</taxon>
        <taxon>Polyporales</taxon>
        <taxon>Adustoporiaceae</taxon>
        <taxon>Rhodonia</taxon>
    </lineage>
</organism>
<dbReference type="Pfam" id="PF08457">
    <property type="entry name" value="Sfi1"/>
    <property type="match status" value="2"/>
</dbReference>
<feature type="domain" description="Sfi1 spindle body" evidence="2">
    <location>
        <begin position="459"/>
        <end position="690"/>
    </location>
</feature>
<evidence type="ECO:0000313" key="3">
    <source>
        <dbReference type="EMBL" id="OSX65194.1"/>
    </source>
</evidence>
<evidence type="ECO:0000256" key="1">
    <source>
        <dbReference type="SAM" id="MobiDB-lite"/>
    </source>
</evidence>
<dbReference type="STRING" id="670580.A0A1X6N9F7"/>
<dbReference type="OrthoDB" id="1933281at2759"/>
<feature type="compositionally biased region" description="Low complexity" evidence="1">
    <location>
        <begin position="1036"/>
        <end position="1046"/>
    </location>
</feature>
<proteinExistence type="predicted"/>
<dbReference type="RefSeq" id="XP_024341988.1">
    <property type="nucleotide sequence ID" value="XM_024484454.1"/>
</dbReference>
<feature type="compositionally biased region" description="Polar residues" evidence="1">
    <location>
        <begin position="1047"/>
        <end position="1061"/>
    </location>
</feature>
<feature type="region of interest" description="Disordered" evidence="1">
    <location>
        <begin position="948"/>
        <end position="994"/>
    </location>
</feature>
<feature type="region of interest" description="Disordered" evidence="1">
    <location>
        <begin position="165"/>
        <end position="196"/>
    </location>
</feature>
<sequence length="1103" mass="129342">MSRFRPARASSPMKPTTAPAAALANGLLTESRSSVAIPELVGLSPEEVGFIDAVIERAPATATTFLTVFKAYNDILQERGLDPQNEVVYYGKLLKLGTLKGKNWGEKWSAIKEQQGYVAGTSGGARTTRVTRNTPSGKIKTRLTTGMPKSRLEDTFTLQSYPEDTESVRTGDITNTRTDIPQYGDTPRPLRRPFSPSINTTNNSLGLHTGPPASAFSAETPLSAPLRRVLPNRRLVPWADDASEVTDDVTVSPSTIPPSYRAALRGLPQTKERRNSIINEGDAWTKIKEAQDYEEADHFREDRLLERCWEVWKQGYQWIITTHEQIANARDHLILRLALQRWQRRTETYRELHMRISALSDRRRMKLAVQIWKTKWKEKRQAVWRESMRARMQTVRQKREAKLLKDAWAKWRQSHRSHLSEQHYADRLVVRFFKRWRTRLEDLEQLDAAVDHFLYEKEERSVERCWDMWRRAMEMRKAERMMVERVDLRIMGKTMEVWKHRVHKHQVADDFYNRVILKRVLGAWKAARDRIRAGRSMMERRADKHMARQDDVLVRAVLRVWKAHERGRLLEGVRGAKLLKQAWSVWKQRRLRLQGLEDLALAFSTRASSTVVSSSLHRWRQVYHTHQNAQSFAVHYHSAQLRFKMLLVWRLQLRARLRMVKEARLAQKYFLQRRFWKQWKTQFAQKKLDKKLVDFEARLARRHFLEWLNLARRQRQRKIAEEIVQQRIDMRIMTQSLTHWVNRVVDIKDRELEVDQQYRRKLLAGSFKKWKALCIRHVEELSLMESYQDVKREENMRRMFYKWLAGARNARHRRLYLQQKEDEMKMTVIAAAWDKWRERFLDIRLQPMADNFLLQNQQNLMFRAFGIWHAKTRSLPAVRFHAFHAKLKAWKIWRDAMPRALQARQAREMDRKSVLSITFERWLKAYKTKIELKAVARARYLRLPTAVPRQNSDYPRSNAPPQVPRTTFSRPPRPISPPDSEALGPSSVPPAFSRPFSGRAGIASLLAKARSASPERTNRRLAELRAPTSISRPKLSTRASTTRAASPTYSQASLGADTTGSEFPRPRSTASAGDMGRSRLWHELRDIQLRSRPLSDRTKSREL</sequence>
<keyword evidence="4" id="KW-1185">Reference proteome</keyword>
<dbReference type="GeneID" id="36329403"/>
<name>A0A1X6N9F7_9APHY</name>
<dbReference type="Proteomes" id="UP000194127">
    <property type="component" value="Unassembled WGS sequence"/>
</dbReference>
<dbReference type="InterPro" id="IPR013665">
    <property type="entry name" value="Sfi1_dom"/>
</dbReference>
<gene>
    <name evidence="3" type="ORF">POSPLADRAFT_1134261</name>
</gene>
<feature type="region of interest" description="Disordered" evidence="1">
    <location>
        <begin position="1008"/>
        <end position="1103"/>
    </location>
</feature>
<protein>
    <recommendedName>
        <fullName evidence="2">Sfi1 spindle body domain-containing protein</fullName>
    </recommendedName>
</protein>